<dbReference type="RefSeq" id="WP_128635780.1">
    <property type="nucleotide sequence ID" value="NZ_RRCN01000002.1"/>
</dbReference>
<proteinExistence type="predicted"/>
<comment type="caution">
    <text evidence="2">The sequence shown here is derived from an EMBL/GenBank/DDBJ whole genome shotgun (WGS) entry which is preliminary data.</text>
</comment>
<dbReference type="InterPro" id="IPR046025">
    <property type="entry name" value="DUF5983"/>
</dbReference>
<dbReference type="EMBL" id="RRCN01000002">
    <property type="protein sequence ID" value="RRJ54693.1"/>
    <property type="molecule type" value="Genomic_DNA"/>
</dbReference>
<dbReference type="Proteomes" id="UP000267017">
    <property type="component" value="Unassembled WGS sequence"/>
</dbReference>
<evidence type="ECO:0000259" key="1">
    <source>
        <dbReference type="Pfam" id="PF19419"/>
    </source>
</evidence>
<keyword evidence="3" id="KW-1185">Reference proteome</keyword>
<evidence type="ECO:0000313" key="3">
    <source>
        <dbReference type="Proteomes" id="UP000267017"/>
    </source>
</evidence>
<dbReference type="Pfam" id="PF19419">
    <property type="entry name" value="DUF5983"/>
    <property type="match status" value="1"/>
</dbReference>
<organism evidence="2 3">
    <name type="scientific">Paenibacillus oralis</name>
    <dbReference type="NCBI Taxonomy" id="2490856"/>
    <lineage>
        <taxon>Bacteria</taxon>
        <taxon>Bacillati</taxon>
        <taxon>Bacillota</taxon>
        <taxon>Bacilli</taxon>
        <taxon>Bacillales</taxon>
        <taxon>Paenibacillaceae</taxon>
        <taxon>Paenibacillus</taxon>
    </lineage>
</organism>
<accession>A0A3P3TE28</accession>
<reference evidence="2 3" key="1">
    <citation type="submission" date="2018-11" db="EMBL/GenBank/DDBJ databases">
        <title>Genome sequencing of Paenibacillus sp. KCOM 3021 (= ChDC PVNT-B20).</title>
        <authorList>
            <person name="Kook J.-K."/>
            <person name="Park S.-N."/>
            <person name="Lim Y.K."/>
        </authorList>
    </citation>
    <scope>NUCLEOTIDE SEQUENCE [LARGE SCALE GENOMIC DNA]</scope>
    <source>
        <strain evidence="2 3">KCOM 3021</strain>
    </source>
</reference>
<feature type="domain" description="DUF5983" evidence="1">
    <location>
        <begin position="13"/>
        <end position="101"/>
    </location>
</feature>
<gene>
    <name evidence="2" type="ORF">EHV15_34410</name>
</gene>
<dbReference type="AlphaFoldDB" id="A0A3P3TE28"/>
<evidence type="ECO:0000313" key="2">
    <source>
        <dbReference type="EMBL" id="RRJ54693.1"/>
    </source>
</evidence>
<name>A0A3P3TE28_9BACL</name>
<protein>
    <recommendedName>
        <fullName evidence="1">DUF5983 domain-containing protein</fullName>
    </recommendedName>
</protein>
<dbReference type="OrthoDB" id="2667176at2"/>
<sequence>MGKYWKIPVIHSMLEVSTAHLSKETLKWLGEHADSIEPSGFIVYAKSEYGYFIPIIDSDDSLSEDRSIPDDLRKVIEFAESQQCTWIMIERDGFVIDQLPLLE</sequence>